<comment type="caution">
    <text evidence="1">The sequence shown here is derived from an EMBL/GenBank/DDBJ whole genome shotgun (WGS) entry which is preliminary data.</text>
</comment>
<organism evidence="1 2">
    <name type="scientific">Bacillus cereus</name>
    <dbReference type="NCBI Taxonomy" id="1396"/>
    <lineage>
        <taxon>Bacteria</taxon>
        <taxon>Bacillati</taxon>
        <taxon>Bacillota</taxon>
        <taxon>Bacilli</taxon>
        <taxon>Bacillales</taxon>
        <taxon>Bacillaceae</taxon>
        <taxon>Bacillus</taxon>
        <taxon>Bacillus cereus group</taxon>
    </lineage>
</organism>
<evidence type="ECO:0008006" key="3">
    <source>
        <dbReference type="Google" id="ProtNLM"/>
    </source>
</evidence>
<dbReference type="NCBIfam" id="NF038310">
    <property type="entry name" value="lysogeny_AimR"/>
    <property type="match status" value="1"/>
</dbReference>
<dbReference type="AlphaFoldDB" id="A0A9X7E1A4"/>
<proteinExistence type="predicted"/>
<dbReference type="InterPro" id="IPR047705">
    <property type="entry name" value="AimR-like"/>
</dbReference>
<sequence>MIGTKGLCSRRGAIVMDYKAKKEDEESKKLFNSFLSTLINDIDFQKRNQEDIAKEIGITPGTFSKNLSGKNQFGFWKLIKLLDILYENDINKKRKMLCAFCSVTKSKKNLRIAMEYANATGDLLLLKFIVDQEKDSALAMNREWAYVYELVWQRSSGVIAKQELLDKLEDRKGSKVIKTKEMKILYGILTCYTMCDLETYTSLFEYADVLLPKVEDISDSFIKTAYLGRIKECLSFAYLVQDKLDNLRYTCHEILELEDHYSCFNLLRASALVYLAESFTFECYDSASKYIKESLEQLEPYYFEREKQRRQEILNTYAFIKLVNKKDLDKIKIYHPAEESFLEIIKGNYKNAVTILNDLEKKNGFLTPMQYCYLGIAKNDITLIEKAIELFECAGNRFYCKFPKKMVVEFNKNGIIYEGGAI</sequence>
<protein>
    <recommendedName>
        <fullName evidence="3">Prophage helix-turn-helix protein</fullName>
    </recommendedName>
</protein>
<reference evidence="1 2" key="1">
    <citation type="submission" date="2017-09" db="EMBL/GenBank/DDBJ databases">
        <title>Large-scale bioinformatics analysis of Bacillus genomes uncovers conserved roles of natural products in bacterial physiology.</title>
        <authorList>
            <consortium name="Agbiome Team Llc"/>
            <person name="Bleich R.M."/>
            <person name="Grubbs K.J."/>
            <person name="Santa Maria K.C."/>
            <person name="Allen S.E."/>
            <person name="Farag S."/>
            <person name="Shank E.A."/>
            <person name="Bowers A."/>
        </authorList>
    </citation>
    <scope>NUCLEOTIDE SEQUENCE [LARGE SCALE GENOMIC DNA]</scope>
    <source>
        <strain evidence="1 2">AFS029792</strain>
    </source>
</reference>
<evidence type="ECO:0000313" key="2">
    <source>
        <dbReference type="Proteomes" id="UP000225135"/>
    </source>
</evidence>
<name>A0A9X7E1A4_BACCE</name>
<gene>
    <name evidence="1" type="ORF">COI69_28935</name>
</gene>
<accession>A0A9X7E1A4</accession>
<dbReference type="Proteomes" id="UP000225135">
    <property type="component" value="Unassembled WGS sequence"/>
</dbReference>
<dbReference type="Pfam" id="PF22871">
    <property type="entry name" value="AimR"/>
    <property type="match status" value="1"/>
</dbReference>
<evidence type="ECO:0000313" key="1">
    <source>
        <dbReference type="EMBL" id="PHG74958.1"/>
    </source>
</evidence>
<dbReference type="EMBL" id="NUUR01000121">
    <property type="protein sequence ID" value="PHG74958.1"/>
    <property type="molecule type" value="Genomic_DNA"/>
</dbReference>